<gene>
    <name evidence="3" type="ORF">ACFQ07_29915</name>
</gene>
<proteinExistence type="predicted"/>
<sequence>MCHAKPGDKVTEGRPLLTLYADEPSRFARALEALDGAIDVQPDASGVDLQPLILDRIG</sequence>
<dbReference type="InterPro" id="IPR013102">
    <property type="entry name" value="PYNP_C"/>
</dbReference>
<protein>
    <recommendedName>
        <fullName evidence="2">Pyrimidine nucleoside phosphorylase C-terminal domain-containing protein</fullName>
    </recommendedName>
</protein>
<dbReference type="InterPro" id="IPR036566">
    <property type="entry name" value="PYNP-like_C_sf"/>
</dbReference>
<evidence type="ECO:0000259" key="2">
    <source>
        <dbReference type="Pfam" id="PF07831"/>
    </source>
</evidence>
<organism evidence="3 4">
    <name type="scientific">Actinomadura adrarensis</name>
    <dbReference type="NCBI Taxonomy" id="1819600"/>
    <lineage>
        <taxon>Bacteria</taxon>
        <taxon>Bacillati</taxon>
        <taxon>Actinomycetota</taxon>
        <taxon>Actinomycetes</taxon>
        <taxon>Streptosporangiales</taxon>
        <taxon>Thermomonosporaceae</taxon>
        <taxon>Actinomadura</taxon>
    </lineage>
</organism>
<reference evidence="4" key="1">
    <citation type="journal article" date="2019" name="Int. J. Syst. Evol. Microbiol.">
        <title>The Global Catalogue of Microorganisms (GCM) 10K type strain sequencing project: providing services to taxonomists for standard genome sequencing and annotation.</title>
        <authorList>
            <consortium name="The Broad Institute Genomics Platform"/>
            <consortium name="The Broad Institute Genome Sequencing Center for Infectious Disease"/>
            <person name="Wu L."/>
            <person name="Ma J."/>
        </authorList>
    </citation>
    <scope>NUCLEOTIDE SEQUENCE [LARGE SCALE GENOMIC DNA]</scope>
    <source>
        <strain evidence="4">JCM 31696</strain>
    </source>
</reference>
<evidence type="ECO:0000256" key="1">
    <source>
        <dbReference type="ARBA" id="ARBA00022679"/>
    </source>
</evidence>
<accession>A0ABW3CQ19</accession>
<name>A0ABW3CQ19_9ACTN</name>
<dbReference type="SUPFAM" id="SSF54680">
    <property type="entry name" value="Pyrimidine nucleoside phosphorylase C-terminal domain"/>
    <property type="match status" value="1"/>
</dbReference>
<feature type="domain" description="Pyrimidine nucleoside phosphorylase C-terminal" evidence="2">
    <location>
        <begin position="2"/>
        <end position="40"/>
    </location>
</feature>
<dbReference type="Proteomes" id="UP001597083">
    <property type="component" value="Unassembled WGS sequence"/>
</dbReference>
<dbReference type="Pfam" id="PF07831">
    <property type="entry name" value="PYNP_C"/>
    <property type="match status" value="1"/>
</dbReference>
<keyword evidence="4" id="KW-1185">Reference proteome</keyword>
<dbReference type="EMBL" id="JBHTIR010004142">
    <property type="protein sequence ID" value="MFD0856493.1"/>
    <property type="molecule type" value="Genomic_DNA"/>
</dbReference>
<comment type="caution">
    <text evidence="3">The sequence shown here is derived from an EMBL/GenBank/DDBJ whole genome shotgun (WGS) entry which is preliminary data.</text>
</comment>
<evidence type="ECO:0000313" key="3">
    <source>
        <dbReference type="EMBL" id="MFD0856493.1"/>
    </source>
</evidence>
<evidence type="ECO:0000313" key="4">
    <source>
        <dbReference type="Proteomes" id="UP001597083"/>
    </source>
</evidence>
<keyword evidence="1" id="KW-0808">Transferase</keyword>
<dbReference type="Gene3D" id="3.90.1170.30">
    <property type="entry name" value="Pyrimidine nucleoside phosphorylase-like, C-terminal domain"/>
    <property type="match status" value="1"/>
</dbReference>